<sequence>MRTFHFSSIYLLLVYFGIVGSLLLLFLLQFYHLFLLRSSQLLSSMRSIRGYTFLWSTRGIICLCSHLATWFASFDVYPFFIIPPFQRCFLLGRRTACIRFYSLLFHCCFILLDNLP</sequence>
<evidence type="ECO:0000313" key="3">
    <source>
        <dbReference type="Proteomes" id="UP000246715"/>
    </source>
</evidence>
<keyword evidence="1" id="KW-0812">Transmembrane</keyword>
<keyword evidence="1" id="KW-0472">Membrane</keyword>
<dbReference type="Proteomes" id="UP000246715">
    <property type="component" value="Segment"/>
</dbReference>
<keyword evidence="1" id="KW-1133">Transmembrane helix</keyword>
<evidence type="ECO:0000256" key="1">
    <source>
        <dbReference type="SAM" id="Phobius"/>
    </source>
</evidence>
<reference evidence="2 3" key="1">
    <citation type="journal article" date="2007" name="Virology">
        <title>Sequence and annotation of the 314-kb MT325 and the 321-kb FR483 viruses that infect Chlorella Pbi.</title>
        <authorList>
            <person name="Fitzgerald L.A."/>
            <person name="Graves M.V."/>
            <person name="Li X."/>
            <person name="Feldblyum T."/>
            <person name="Hartigan J."/>
            <person name="Van Etten J.L."/>
        </authorList>
    </citation>
    <scope>NUCLEOTIDE SEQUENCE [LARGE SCALE GENOMIC DNA]</scope>
    <source>
        <strain evidence="2 3">MT325</strain>
    </source>
</reference>
<evidence type="ECO:0000313" key="2">
    <source>
        <dbReference type="EMBL" id="ABT14108.1"/>
    </source>
</evidence>
<dbReference type="EMBL" id="DQ491001">
    <property type="protein sequence ID" value="ABT14108.1"/>
    <property type="molecule type" value="Genomic_DNA"/>
</dbReference>
<name>A7IUT4_PBCVM</name>
<feature type="transmembrane region" description="Helical" evidence="1">
    <location>
        <begin position="12"/>
        <end position="33"/>
    </location>
</feature>
<organism evidence="2 3">
    <name type="scientific">Paramecium bursaria Chlorella virus MT325</name>
    <name type="common">PBCV-MT325</name>
    <dbReference type="NCBI Taxonomy" id="346932"/>
    <lineage>
        <taxon>Viruses</taxon>
        <taxon>Varidnaviria</taxon>
        <taxon>Bamfordvirae</taxon>
        <taxon>Nucleocytoviricota</taxon>
        <taxon>Megaviricetes</taxon>
        <taxon>Algavirales</taxon>
        <taxon>Phycodnaviridae</taxon>
        <taxon>Chlorovirus</taxon>
        <taxon>Chlorovirus conductrix</taxon>
        <taxon>Paramecium bursaria Chlorella virus A1</taxon>
    </lineage>
</organism>
<gene>
    <name evidence="2" type="primary">m554L</name>
    <name evidence="2" type="ORF">MT325_m554L</name>
</gene>
<accession>A7IUT4</accession>
<protein>
    <submittedName>
        <fullName evidence="2">Uncharacterized protein m554L</fullName>
    </submittedName>
</protein>
<organismHost>
    <name type="scientific">Paramecium bursaria</name>
    <dbReference type="NCBI Taxonomy" id="74790"/>
</organismHost>
<proteinExistence type="predicted"/>